<dbReference type="InterPro" id="IPR007922">
    <property type="entry name" value="DciA-like"/>
</dbReference>
<dbReference type="Pfam" id="PF05258">
    <property type="entry name" value="DciA"/>
    <property type="match status" value="1"/>
</dbReference>
<dbReference type="PANTHER" id="PTHR36456:SF1">
    <property type="entry name" value="UPF0232 PROTEIN SCO3875"/>
    <property type="match status" value="1"/>
</dbReference>
<name>A0A1T4R3C5_9BACT</name>
<dbReference type="STRING" id="413434.SAMN04488132_110106"/>
<dbReference type="OrthoDB" id="9804942at2"/>
<dbReference type="AlphaFoldDB" id="A0A1T4R3C5"/>
<dbReference type="RefSeq" id="WP_078832348.1">
    <property type="nucleotide sequence ID" value="NZ_FUWH01000010.1"/>
</dbReference>
<evidence type="ECO:0000313" key="1">
    <source>
        <dbReference type="EMBL" id="SKA10396.1"/>
    </source>
</evidence>
<evidence type="ECO:0008006" key="3">
    <source>
        <dbReference type="Google" id="ProtNLM"/>
    </source>
</evidence>
<protein>
    <recommendedName>
        <fullName evidence="3">DUF721 domain-containing protein</fullName>
    </recommendedName>
</protein>
<keyword evidence="2" id="KW-1185">Reference proteome</keyword>
<organism evidence="1 2">
    <name type="scientific">Sediminibacterium ginsengisoli</name>
    <dbReference type="NCBI Taxonomy" id="413434"/>
    <lineage>
        <taxon>Bacteria</taxon>
        <taxon>Pseudomonadati</taxon>
        <taxon>Bacteroidota</taxon>
        <taxon>Chitinophagia</taxon>
        <taxon>Chitinophagales</taxon>
        <taxon>Chitinophagaceae</taxon>
        <taxon>Sediminibacterium</taxon>
    </lineage>
</organism>
<reference evidence="1 2" key="1">
    <citation type="submission" date="2017-02" db="EMBL/GenBank/DDBJ databases">
        <authorList>
            <person name="Peterson S.W."/>
        </authorList>
    </citation>
    <scope>NUCLEOTIDE SEQUENCE [LARGE SCALE GENOMIC DNA]</scope>
    <source>
        <strain evidence="1 2">DSM 22335</strain>
    </source>
</reference>
<proteinExistence type="predicted"/>
<dbReference type="PANTHER" id="PTHR36456">
    <property type="entry name" value="UPF0232 PROTEIN SCO3875"/>
    <property type="match status" value="1"/>
</dbReference>
<evidence type="ECO:0000313" key="2">
    <source>
        <dbReference type="Proteomes" id="UP000190888"/>
    </source>
</evidence>
<accession>A0A1T4R3C5</accession>
<sequence>MSEYHIGDALKGYIRKSQHRNGLRAVQIEEVWEKLMGKTIARYTDKIQIINYKLFIRTSVGPLKNELMYQRQQIIDRINEEFGEKVISDVVIS</sequence>
<dbReference type="EMBL" id="FUWH01000010">
    <property type="protein sequence ID" value="SKA10396.1"/>
    <property type="molecule type" value="Genomic_DNA"/>
</dbReference>
<gene>
    <name evidence="1" type="ORF">SAMN04488132_110106</name>
</gene>
<dbReference type="Proteomes" id="UP000190888">
    <property type="component" value="Unassembled WGS sequence"/>
</dbReference>